<feature type="active site" evidence="9 11">
    <location>
        <position position="681"/>
    </location>
</feature>
<keyword evidence="7 9" id="KW-0067">ATP-binding</keyword>
<dbReference type="InterPro" id="IPR027065">
    <property type="entry name" value="Lon_Prtase"/>
</dbReference>
<dbReference type="InterPro" id="IPR046336">
    <property type="entry name" value="Lon_prtase_N_sf"/>
</dbReference>
<dbReference type="EC" id="3.4.21.53" evidence="9 10"/>
<dbReference type="PANTHER" id="PTHR10046">
    <property type="entry name" value="ATP DEPENDENT LON PROTEASE FAMILY MEMBER"/>
    <property type="match status" value="1"/>
</dbReference>
<dbReference type="PROSITE" id="PS51787">
    <property type="entry name" value="LON_N"/>
    <property type="match status" value="1"/>
</dbReference>
<dbReference type="Pfam" id="PF02190">
    <property type="entry name" value="LON_substr_bdg"/>
    <property type="match status" value="1"/>
</dbReference>
<evidence type="ECO:0000256" key="9">
    <source>
        <dbReference type="HAMAP-Rule" id="MF_01973"/>
    </source>
</evidence>
<comment type="similarity">
    <text evidence="9 10 11 12">Belongs to the peptidase S16 family.</text>
</comment>
<reference evidence="16 17" key="1">
    <citation type="submission" date="2020-07" db="EMBL/GenBank/DDBJ databases">
        <title>Halophilic bacteria isolated from french cheeses.</title>
        <authorList>
            <person name="Kothe C.I."/>
            <person name="Farah-Kraiem B."/>
            <person name="Renault P."/>
            <person name="Dridi B."/>
        </authorList>
    </citation>
    <scope>NUCLEOTIDE SEQUENCE [LARGE SCALE GENOMIC DNA]</scope>
    <source>
        <strain evidence="16 17">FME16</strain>
    </source>
</reference>
<comment type="function">
    <text evidence="9">ATP-dependent serine protease that mediates the selective degradation of mutant and abnormal proteins as well as certain short-lived regulatory proteins. Required for cellular homeostasis and for survival from DNA damage and developmental changes induced by stress. Degrades polypeptides processively to yield small peptide fragments that are 5 to 10 amino acids long. Binds to DNA in a double-stranded, site-specific manner.</text>
</comment>
<dbReference type="PIRSF" id="PIRSF001174">
    <property type="entry name" value="Lon_proteas"/>
    <property type="match status" value="1"/>
</dbReference>
<dbReference type="Pfam" id="PF00004">
    <property type="entry name" value="AAA"/>
    <property type="match status" value="1"/>
</dbReference>
<dbReference type="PROSITE" id="PS51786">
    <property type="entry name" value="LON_PROTEOLYTIC"/>
    <property type="match status" value="1"/>
</dbReference>
<evidence type="ECO:0000259" key="14">
    <source>
        <dbReference type="PROSITE" id="PS51786"/>
    </source>
</evidence>
<dbReference type="InterPro" id="IPR003111">
    <property type="entry name" value="Lon_prtase_N"/>
</dbReference>
<dbReference type="EMBL" id="RRZC01000004">
    <property type="protein sequence ID" value="MBE0403144.1"/>
    <property type="molecule type" value="Genomic_DNA"/>
</dbReference>
<dbReference type="InterPro" id="IPR014721">
    <property type="entry name" value="Ribsml_uS5_D2-typ_fold_subgr"/>
</dbReference>
<protein>
    <recommendedName>
        <fullName evidence="9 10">Lon protease</fullName>
        <ecNumber evidence="9 10">3.4.21.53</ecNumber>
    </recommendedName>
    <alternativeName>
        <fullName evidence="9">ATP-dependent protease La</fullName>
    </alternativeName>
</protein>
<organism evidence="16 17">
    <name type="scientific">Halomonas citrativorans</name>
    <dbReference type="NCBI Taxonomy" id="2742612"/>
    <lineage>
        <taxon>Bacteria</taxon>
        <taxon>Pseudomonadati</taxon>
        <taxon>Pseudomonadota</taxon>
        <taxon>Gammaproteobacteria</taxon>
        <taxon>Oceanospirillales</taxon>
        <taxon>Halomonadaceae</taxon>
        <taxon>Halomonas</taxon>
    </lineage>
</organism>
<dbReference type="SUPFAM" id="SSF88697">
    <property type="entry name" value="PUA domain-like"/>
    <property type="match status" value="1"/>
</dbReference>
<dbReference type="InterPro" id="IPR020568">
    <property type="entry name" value="Ribosomal_Su5_D2-typ_SF"/>
</dbReference>
<keyword evidence="8 9" id="KW-0346">Stress response</keyword>
<dbReference type="SUPFAM" id="SSF52540">
    <property type="entry name" value="P-loop containing nucleoside triphosphate hydrolases"/>
    <property type="match status" value="1"/>
</dbReference>
<evidence type="ECO:0000256" key="6">
    <source>
        <dbReference type="ARBA" id="ARBA00022825"/>
    </source>
</evidence>
<evidence type="ECO:0000313" key="16">
    <source>
        <dbReference type="EMBL" id="MBE0403144.1"/>
    </source>
</evidence>
<feature type="active site" evidence="9 11">
    <location>
        <position position="724"/>
    </location>
</feature>
<dbReference type="PRINTS" id="PR00830">
    <property type="entry name" value="ENDOLAPTASE"/>
</dbReference>
<dbReference type="InterPro" id="IPR027543">
    <property type="entry name" value="Lon_bac"/>
</dbReference>
<dbReference type="NCBIfam" id="NF008053">
    <property type="entry name" value="PRK10787.1"/>
    <property type="match status" value="1"/>
</dbReference>
<evidence type="ECO:0000256" key="8">
    <source>
        <dbReference type="ARBA" id="ARBA00023016"/>
    </source>
</evidence>
<keyword evidence="2 9" id="KW-0963">Cytoplasm</keyword>
<evidence type="ECO:0000256" key="10">
    <source>
        <dbReference type="PIRNR" id="PIRNR001174"/>
    </source>
</evidence>
<evidence type="ECO:0000256" key="13">
    <source>
        <dbReference type="SAM" id="MobiDB-lite"/>
    </source>
</evidence>
<feature type="region of interest" description="Disordered" evidence="13">
    <location>
        <begin position="777"/>
        <end position="804"/>
    </location>
</feature>
<dbReference type="InterPro" id="IPR004815">
    <property type="entry name" value="Lon_bac/euk-typ"/>
</dbReference>
<proteinExistence type="evidence at transcript level"/>
<dbReference type="InterPro" id="IPR054594">
    <property type="entry name" value="Lon_lid"/>
</dbReference>
<keyword evidence="17" id="KW-1185">Reference proteome</keyword>
<evidence type="ECO:0000256" key="3">
    <source>
        <dbReference type="ARBA" id="ARBA00022670"/>
    </source>
</evidence>
<evidence type="ECO:0000259" key="15">
    <source>
        <dbReference type="PROSITE" id="PS51787"/>
    </source>
</evidence>
<dbReference type="InterPro" id="IPR027417">
    <property type="entry name" value="P-loop_NTPase"/>
</dbReference>
<dbReference type="SMART" id="SM00464">
    <property type="entry name" value="LON"/>
    <property type="match status" value="1"/>
</dbReference>
<dbReference type="Gene3D" id="1.20.58.1480">
    <property type="match status" value="1"/>
</dbReference>
<evidence type="ECO:0000256" key="4">
    <source>
        <dbReference type="ARBA" id="ARBA00022741"/>
    </source>
</evidence>
<comment type="subcellular location">
    <subcellularLocation>
        <location evidence="1 9 10">Cytoplasm</location>
    </subcellularLocation>
</comment>
<dbReference type="Gene3D" id="3.30.230.10">
    <property type="match status" value="1"/>
</dbReference>
<sequence length="804" mass="89867">MQQNAEQTQCLPLLPLRDVVVYPQMVIPLFVGREKSIQALEAAMEADKRVLLVAQREAAQDEPDNADLYAMGTVADIMQLLKLPDGTVKVLIEGSFRADVLDIEENEAGYTQAHLSPRESEPLTSREQEALVRVLLNQFEQYVKLSKKVPNEVLNSLFGIEDPSRLVDTICAHLSLKIGDKQELLEMDRVRDRIEHLMALIESEIDLLQVEKRIRSRVKEQMEKTQREYYLNEQMKAIQKEMGELDNVPNEAEKYEKAIKESGMPQEAADKATQELNKLKMMAANSAESTVVRSYLDWLIAVPWKKRTRVKHDLVKAQEVLDEDHYGLEEVKARILEYLAVQKRVRKMKGPVLCLVGPPGVGKTSLGQSIARATNRKYVRLALGGVRDESEIRGHRRTYIGSLPGKLMQRMSRAGVKNPLFLLDEVDKLGMDHRGDPASALLEVLDPEQNNSFSDHYLELDYDLSETLFICTANSMNIPGPLLDRMEIIRLPGYTEDEKLAIAKRYLLPKQLAANGLKTDELALQDDALLELIRYYSREAGVRELERQIAKVCRKVLRERLEHQDLEETQFLSAEQIEAYAGVRRYSYGLAEQDDQIGRVTGLAWTSVGGELLSIESVVTPGKGRINKTGSLGDVMKESVSAAQTVVKARAHGFGIDPARFENEDLHIHVPEGATPKDGPSAGVAMVTAMVSAYTQRAVRCDVAMTGEVNLRGEVLPIGGLKEKLLAARRGGIKTVLIPEENRRDLKEVPENIKGALDIRPVRWIDDVLAVALVSDENNDGTPLKSTEKGAETSFTSSTVANTH</sequence>
<keyword evidence="5 9" id="KW-0378">Hydrolase</keyword>
<accession>A0ABR9FAR7</accession>
<dbReference type="Gene3D" id="1.20.5.5270">
    <property type="match status" value="1"/>
</dbReference>
<comment type="catalytic activity">
    <reaction evidence="9 10 11">
        <text>Hydrolysis of proteins in presence of ATP.</text>
        <dbReference type="EC" id="3.4.21.53"/>
    </reaction>
</comment>
<dbReference type="InterPro" id="IPR015947">
    <property type="entry name" value="PUA-like_sf"/>
</dbReference>
<dbReference type="SUPFAM" id="SSF54211">
    <property type="entry name" value="Ribosomal protein S5 domain 2-like"/>
    <property type="match status" value="1"/>
</dbReference>
<dbReference type="Gene3D" id="3.40.50.300">
    <property type="entry name" value="P-loop containing nucleotide triphosphate hydrolases"/>
    <property type="match status" value="1"/>
</dbReference>
<dbReference type="InterPro" id="IPR003593">
    <property type="entry name" value="AAA+_ATPase"/>
</dbReference>
<feature type="domain" description="Lon N-terminal" evidence="15">
    <location>
        <begin position="11"/>
        <end position="205"/>
    </location>
</feature>
<dbReference type="InterPro" id="IPR008268">
    <property type="entry name" value="Peptidase_S16_AS"/>
</dbReference>
<evidence type="ECO:0000256" key="5">
    <source>
        <dbReference type="ARBA" id="ARBA00022801"/>
    </source>
</evidence>
<comment type="caution">
    <text evidence="16">The sequence shown here is derived from an EMBL/GenBank/DDBJ whole genome shotgun (WGS) entry which is preliminary data.</text>
</comment>
<feature type="domain" description="Lon proteolytic" evidence="14">
    <location>
        <begin position="594"/>
        <end position="775"/>
    </location>
</feature>
<dbReference type="HAMAP" id="MF_01973">
    <property type="entry name" value="lon_bact"/>
    <property type="match status" value="1"/>
</dbReference>
<dbReference type="GO" id="GO:0004252">
    <property type="term" value="F:serine-type endopeptidase activity"/>
    <property type="evidence" value="ECO:0007669"/>
    <property type="project" value="UniProtKB-EC"/>
</dbReference>
<dbReference type="Pfam" id="PF22667">
    <property type="entry name" value="Lon_lid"/>
    <property type="match status" value="1"/>
</dbReference>
<dbReference type="PROSITE" id="PS01046">
    <property type="entry name" value="LON_SER"/>
    <property type="match status" value="1"/>
</dbReference>
<dbReference type="InterPro" id="IPR003959">
    <property type="entry name" value="ATPase_AAA_core"/>
</dbReference>
<dbReference type="CDD" id="cd19500">
    <property type="entry name" value="RecA-like_Lon"/>
    <property type="match status" value="1"/>
</dbReference>
<comment type="subunit">
    <text evidence="9 10">Homohexamer. Organized in a ring with a central cavity.</text>
</comment>
<evidence type="ECO:0000256" key="11">
    <source>
        <dbReference type="PROSITE-ProRule" id="PRU01122"/>
    </source>
</evidence>
<evidence type="ECO:0000313" key="17">
    <source>
        <dbReference type="Proteomes" id="UP000754821"/>
    </source>
</evidence>
<keyword evidence="4 9" id="KW-0547">Nucleotide-binding</keyword>
<evidence type="ECO:0000256" key="2">
    <source>
        <dbReference type="ARBA" id="ARBA00022490"/>
    </source>
</evidence>
<feature type="compositionally biased region" description="Polar residues" evidence="13">
    <location>
        <begin position="793"/>
        <end position="804"/>
    </location>
</feature>
<dbReference type="SMART" id="SM00382">
    <property type="entry name" value="AAA"/>
    <property type="match status" value="1"/>
</dbReference>
<evidence type="ECO:0000256" key="12">
    <source>
        <dbReference type="RuleBase" id="RU000591"/>
    </source>
</evidence>
<dbReference type="Pfam" id="PF05362">
    <property type="entry name" value="Lon_C"/>
    <property type="match status" value="1"/>
</dbReference>
<name>A0ABR9FAR7_9GAMM</name>
<feature type="binding site" evidence="9">
    <location>
        <begin position="357"/>
        <end position="364"/>
    </location>
    <ligand>
        <name>ATP</name>
        <dbReference type="ChEBI" id="CHEBI:30616"/>
    </ligand>
</feature>
<dbReference type="InterPro" id="IPR008269">
    <property type="entry name" value="Lon_proteolytic"/>
</dbReference>
<dbReference type="NCBIfam" id="TIGR00763">
    <property type="entry name" value="lon"/>
    <property type="match status" value="1"/>
</dbReference>
<dbReference type="Proteomes" id="UP000754821">
    <property type="component" value="Unassembled WGS sequence"/>
</dbReference>
<evidence type="ECO:0000256" key="1">
    <source>
        <dbReference type="ARBA" id="ARBA00004496"/>
    </source>
</evidence>
<keyword evidence="3 9" id="KW-0645">Protease</keyword>
<keyword evidence="6 9" id="KW-0720">Serine protease</keyword>
<dbReference type="RefSeq" id="WP_192527086.1">
    <property type="nucleotide sequence ID" value="NZ_RRZC01000004.1"/>
</dbReference>
<gene>
    <name evidence="9 16" type="primary">lon</name>
    <name evidence="16" type="ORF">EI163_06165</name>
</gene>
<comment type="induction">
    <text evidence="9">By heat shock.</text>
</comment>
<dbReference type="Gene3D" id="2.30.130.40">
    <property type="entry name" value="LON domain-like"/>
    <property type="match status" value="1"/>
</dbReference>
<dbReference type="Gene3D" id="1.10.8.60">
    <property type="match status" value="1"/>
</dbReference>
<evidence type="ECO:0000256" key="7">
    <source>
        <dbReference type="ARBA" id="ARBA00022840"/>
    </source>
</evidence>